<feature type="domain" description="Laminin G" evidence="6">
    <location>
        <begin position="130"/>
        <end position="324"/>
    </location>
</feature>
<dbReference type="InterPro" id="IPR002223">
    <property type="entry name" value="Kunitz_BPTI"/>
</dbReference>
<evidence type="ECO:0008006" key="11">
    <source>
        <dbReference type="Google" id="ProtNLM"/>
    </source>
</evidence>
<dbReference type="InterPro" id="IPR001791">
    <property type="entry name" value="Laminin_G"/>
</dbReference>
<organism evidence="9 10">
    <name type="scientific">Apolygus lucorum</name>
    <name type="common">Small green plant bug</name>
    <name type="synonym">Lygocoris lucorum</name>
    <dbReference type="NCBI Taxonomy" id="248454"/>
    <lineage>
        <taxon>Eukaryota</taxon>
        <taxon>Metazoa</taxon>
        <taxon>Ecdysozoa</taxon>
        <taxon>Arthropoda</taxon>
        <taxon>Hexapoda</taxon>
        <taxon>Insecta</taxon>
        <taxon>Pterygota</taxon>
        <taxon>Neoptera</taxon>
        <taxon>Paraneoptera</taxon>
        <taxon>Hemiptera</taxon>
        <taxon>Heteroptera</taxon>
        <taxon>Panheteroptera</taxon>
        <taxon>Cimicomorpha</taxon>
        <taxon>Miridae</taxon>
        <taxon>Mirini</taxon>
        <taxon>Apolygus</taxon>
    </lineage>
</organism>
<feature type="disulfide bond" evidence="2">
    <location>
        <begin position="1411"/>
        <end position="1428"/>
    </location>
</feature>
<name>A0A6A4JMR0_APOLU</name>
<feature type="domain" description="Laminin G" evidence="6">
    <location>
        <begin position="1445"/>
        <end position="1642"/>
    </location>
</feature>
<dbReference type="PANTHER" id="PTHR15036">
    <property type="entry name" value="PIKACHURIN-LIKE PROTEIN"/>
    <property type="match status" value="1"/>
</dbReference>
<evidence type="ECO:0000256" key="3">
    <source>
        <dbReference type="SAM" id="MobiDB-lite"/>
    </source>
</evidence>
<dbReference type="Gene3D" id="4.10.410.10">
    <property type="entry name" value="Pancreatic trypsin inhibitor Kunitz domain"/>
    <property type="match status" value="1"/>
</dbReference>
<feature type="domain" description="Laminin G" evidence="6">
    <location>
        <begin position="1199"/>
        <end position="1402"/>
    </location>
</feature>
<dbReference type="Pfam" id="PF00014">
    <property type="entry name" value="Kunitz_BPTI"/>
    <property type="match status" value="1"/>
</dbReference>
<evidence type="ECO:0000259" key="8">
    <source>
        <dbReference type="PROSITE" id="PS50279"/>
    </source>
</evidence>
<dbReference type="Gene3D" id="2.60.120.1000">
    <property type="match status" value="1"/>
</dbReference>
<keyword evidence="10" id="KW-1185">Reference proteome</keyword>
<dbReference type="Proteomes" id="UP000466442">
    <property type="component" value="Unassembled WGS sequence"/>
</dbReference>
<dbReference type="InterPro" id="IPR036880">
    <property type="entry name" value="Kunitz_BPTI_sf"/>
</dbReference>
<dbReference type="PROSITE" id="PS50279">
    <property type="entry name" value="BPTI_KUNITZ_2"/>
    <property type="match status" value="1"/>
</dbReference>
<feature type="domain" description="Laminin G" evidence="6">
    <location>
        <begin position="971"/>
        <end position="1143"/>
    </location>
</feature>
<accession>A0A6A4JMR0</accession>
<dbReference type="PROSITE" id="PS50025">
    <property type="entry name" value="LAM_G_DOMAIN"/>
    <property type="match status" value="6"/>
</dbReference>
<dbReference type="GO" id="GO:0016020">
    <property type="term" value="C:membrane"/>
    <property type="evidence" value="ECO:0007669"/>
    <property type="project" value="UniProtKB-SubCell"/>
</dbReference>
<feature type="domain" description="EGF-like" evidence="7">
    <location>
        <begin position="725"/>
        <end position="763"/>
    </location>
</feature>
<feature type="domain" description="Laminin G" evidence="6">
    <location>
        <begin position="559"/>
        <end position="723"/>
    </location>
</feature>
<dbReference type="PANTHER" id="PTHR15036:SF49">
    <property type="entry name" value="AXOTACTIN"/>
    <property type="match status" value="1"/>
</dbReference>
<dbReference type="SMART" id="SM00131">
    <property type="entry name" value="KU"/>
    <property type="match status" value="1"/>
</dbReference>
<evidence type="ECO:0000256" key="1">
    <source>
        <dbReference type="ARBA" id="ARBA00023157"/>
    </source>
</evidence>
<dbReference type="SUPFAM" id="SSF57362">
    <property type="entry name" value="BPTI-like"/>
    <property type="match status" value="1"/>
</dbReference>
<feature type="domain" description="EGF-like" evidence="7">
    <location>
        <begin position="1403"/>
        <end position="1441"/>
    </location>
</feature>
<feature type="domain" description="Laminin G" evidence="6">
    <location>
        <begin position="367"/>
        <end position="547"/>
    </location>
</feature>
<evidence type="ECO:0000259" key="6">
    <source>
        <dbReference type="PROSITE" id="PS50025"/>
    </source>
</evidence>
<dbReference type="OrthoDB" id="5989513at2759"/>
<dbReference type="EMBL" id="WIXP02000011">
    <property type="protein sequence ID" value="KAF6203072.1"/>
    <property type="molecule type" value="Genomic_DNA"/>
</dbReference>
<gene>
    <name evidence="9" type="ORF">GE061_003485</name>
</gene>
<keyword evidence="1 2" id="KW-1015">Disulfide bond</keyword>
<evidence type="ECO:0000313" key="10">
    <source>
        <dbReference type="Proteomes" id="UP000466442"/>
    </source>
</evidence>
<keyword evidence="4" id="KW-1133">Transmembrane helix</keyword>
<comment type="caution">
    <text evidence="9">The sequence shown here is derived from an EMBL/GenBank/DDBJ whole genome shotgun (WGS) entry which is preliminary data.</text>
</comment>
<evidence type="ECO:0000259" key="7">
    <source>
        <dbReference type="PROSITE" id="PS50026"/>
    </source>
</evidence>
<dbReference type="Pfam" id="PF02210">
    <property type="entry name" value="Laminin_G_2"/>
    <property type="match status" value="6"/>
</dbReference>
<evidence type="ECO:0000256" key="5">
    <source>
        <dbReference type="SAM" id="SignalP"/>
    </source>
</evidence>
<dbReference type="Gene3D" id="2.10.25.10">
    <property type="entry name" value="Laminin"/>
    <property type="match status" value="3"/>
</dbReference>
<dbReference type="GO" id="GO:0004867">
    <property type="term" value="F:serine-type endopeptidase inhibitor activity"/>
    <property type="evidence" value="ECO:0007669"/>
    <property type="project" value="InterPro"/>
</dbReference>
<protein>
    <recommendedName>
        <fullName evidence="11">Laminin G domain-containing protein</fullName>
    </recommendedName>
</protein>
<sequence length="1954" mass="220043">MELRGVLLAQLILLYAVSAQDIVPYLTPQERCKVAMMRGPCTIWSDKWFFNQTIQVCQPFSYGGCKGGNVFNTEAECLHYCIGGEHTLPPYLLSTEREFESWLSTTTSRPSVPDSERGKELTFPKTGYQTVFMMAQSNAFIQLDGVRIPTFQLRMSREISFKFKTRLPHGLLVYHSIKDRPEGLSPYALYVIVEKGQLKVVHVFGKTSTSVIVGEGLNRDRWHSVTVTIDVLETKLRAKVDDQRHEVKIQGVRLQNYGVTTNLTSVVLVGGLSPEEKLHGVKYIIESFVGCIKDMTLSAGSNVKDLEPIKPLIATKHDNVLEGCIDKCRTRENLCFVGSMCINHYNRLSCDCFGTYYEGEQCDIYTATILTLRGSSFVSYRVYDWKDRVHSASNRISLHFKTHFDNSALFYASGENPNHHHIAVSIVNATIAVDADLGDGSILTRVGQKIMDNEWHNLTILHVNNSISVYLDGNVSRLVLPGTHRHLYIDPEIYIGGGPELHKRKGLYSTNNFVGSLKYVFYNDVSILYELNKTNPKVHYIGVLEPLFQEEDVKMIPMTFPFPSSHFDWKVDNRDNLSMEFEFKSNRNIAVLAASTVNNDAGSWVLKTVVDELRFEVTPDERGKNVTHLLAVKFEPKGGWHTVELIYARGEAKLTVDRHRQRVKIGGKIQLGDKIVVGSTYAGKSNIGLVGCLKNVTINKVPVEPRYIVKSNITFHQISLDNCELVDPCKRPNACEHNGKCSVKDDRLSCDCKETGYIGKNCHFAQYRKTCEELALLGFTNPDVYLIDIDGNGRFPPAHVRCEFPKTEDATKTIVDHNLPSQVDVRGANEKDFSYEITYREFTSEMLQELISHSLYCSQFIKYECLKAPLELHSATWFVSAANNGTVDYLGNVKRGSCPCGVNRTCVNTEQSCNCDLSDAKWLSDEGSYMSPNSLGITKMVFLQQNDLQADAQGRITLGPLECVETNTQKYVVTFTTSQSYIEVPGWRKGDIAFSFRTTGEKAILLYQPPIRPHHPSFMVALTDDFQLTFNFTLNTGKSRELEVKSQRKLNSGEWQKIWIDYNEHHVRFMINTDFQMVDLLPEEEFGPFEGSMFIGGATEELLEERSVRQGLIGCFRGLVVNGEILDIYSYMSVHLLEIIKDCKPSCDPSPCKNGARCKELWSRFECVCENKWAYFGTFCETNINENGITLVVRDSYIQKNFLIGDSSNDTDKDMFKRLLNETILMNIRTYDNHSLVMHANDHLNNFIQLFIQNESTVVFAFNSGDTIYNVSVDYPDLNSGKSVQIAIVRNDEDTELHVNDKENRVYAPVNLLTNYSDKPWLNPENEVLAPPRPPAPPTEYFQVSLGGYNNLQPGSHKEPLMGYVGCLRGLKIGATTVNLTEYIESDNTTDDSVTIGMKNGCKMKCDENPCKNQGICIEDFHKGDASCDCEFTSYEGESCVEEKGADFGGESALLRTFDPQPDGAVYSIKLQLAFSSSDTRERDTLLALLEISNNYHLLIGLTSQGHLRFYEDRKGATIGVTIIDRSFMNGARHSFYYRRVNDSATLLIDRSEVTLAPTSVLSLNEEIVKNGSLMQIGGHNTTDPRFTTWNSYSGCLSNVLVEVNDQEIRPLEEYFVYPRTKTGINKNISVKNPHGIRSSQCSFFEAMNRPRPGPVLNYSHGQEPDQPWSMDPPLKIPYKSLYSDSSTTEESTGRILFIIAVSIFCTIIIGTLYHVYTTHRAYKRRKFAEAKVLWSSNLSIAYQEPPPITITVPPPVPKAVRSKSQDDSMKVNGTDLKAVYRSSPVTPTPTVRFLIPSEVPQVVIKENGISHDEELVENVAESDVLLGNNVTPEIIKAVPVDPAAKIAPDTYTINEDHDGELEEEEEMARQQRPRSVDFSFNDKGSPENMKSLSSSISSISSTGSRGKWSRLLGPMFLNERLRTFGNPLTYLGAPPRIFNRSRNRSKESVMSID</sequence>
<dbReference type="SMART" id="SM00181">
    <property type="entry name" value="EGF"/>
    <property type="match status" value="3"/>
</dbReference>
<evidence type="ECO:0000313" key="9">
    <source>
        <dbReference type="EMBL" id="KAF6203072.1"/>
    </source>
</evidence>
<proteinExistence type="predicted"/>
<keyword evidence="4" id="KW-0472">Membrane</keyword>
<keyword evidence="2" id="KW-0245">EGF-like domain</keyword>
<dbReference type="InterPro" id="IPR000742">
    <property type="entry name" value="EGF"/>
</dbReference>
<keyword evidence="4" id="KW-0812">Transmembrane</keyword>
<feature type="signal peptide" evidence="5">
    <location>
        <begin position="1"/>
        <end position="19"/>
    </location>
</feature>
<keyword evidence="5" id="KW-0732">Signal</keyword>
<dbReference type="PROSITE" id="PS50026">
    <property type="entry name" value="EGF_3"/>
    <property type="match status" value="3"/>
</dbReference>
<feature type="region of interest" description="Disordered" evidence="3">
    <location>
        <begin position="1860"/>
        <end position="1906"/>
    </location>
</feature>
<feature type="domain" description="BPTI/Kunitz inhibitor" evidence="8">
    <location>
        <begin position="32"/>
        <end position="81"/>
    </location>
</feature>
<dbReference type="InterPro" id="IPR050372">
    <property type="entry name" value="Neurexin-related_CASP"/>
</dbReference>
<evidence type="ECO:0000256" key="4">
    <source>
        <dbReference type="SAM" id="Phobius"/>
    </source>
</evidence>
<feature type="transmembrane region" description="Helical" evidence="4">
    <location>
        <begin position="1696"/>
        <end position="1717"/>
    </location>
</feature>
<reference evidence="9" key="1">
    <citation type="journal article" date="2021" name="Mol. Ecol. Resour.">
        <title>Apolygus lucorum genome provides insights into omnivorousness and mesophyll feeding.</title>
        <authorList>
            <person name="Liu Y."/>
            <person name="Liu H."/>
            <person name="Wang H."/>
            <person name="Huang T."/>
            <person name="Liu B."/>
            <person name="Yang B."/>
            <person name="Yin L."/>
            <person name="Li B."/>
            <person name="Zhang Y."/>
            <person name="Zhang S."/>
            <person name="Jiang F."/>
            <person name="Zhang X."/>
            <person name="Ren Y."/>
            <person name="Wang B."/>
            <person name="Wang S."/>
            <person name="Lu Y."/>
            <person name="Wu K."/>
            <person name="Fan W."/>
            <person name="Wang G."/>
        </authorList>
    </citation>
    <scope>NUCLEOTIDE SEQUENCE</scope>
    <source>
        <strain evidence="9">12Hb</strain>
    </source>
</reference>
<dbReference type="InterPro" id="IPR013320">
    <property type="entry name" value="ConA-like_dom_sf"/>
</dbReference>
<feature type="chain" id="PRO_5043994562" description="Laminin G domain-containing protein" evidence="5">
    <location>
        <begin position="20"/>
        <end position="1954"/>
    </location>
</feature>
<feature type="compositionally biased region" description="Low complexity" evidence="3">
    <location>
        <begin position="1892"/>
        <end position="1902"/>
    </location>
</feature>
<evidence type="ECO:0000256" key="2">
    <source>
        <dbReference type="PROSITE-ProRule" id="PRU00076"/>
    </source>
</evidence>
<dbReference type="FunFam" id="2.10.25.10:FF:000459">
    <property type="entry name" value="Axotactin, isoform B"/>
    <property type="match status" value="1"/>
</dbReference>
<dbReference type="Gene3D" id="2.60.120.200">
    <property type="match status" value="6"/>
</dbReference>
<comment type="caution">
    <text evidence="2">Lacks conserved residue(s) required for the propagation of feature annotation.</text>
</comment>
<dbReference type="CDD" id="cd00054">
    <property type="entry name" value="EGF_CA"/>
    <property type="match status" value="2"/>
</dbReference>
<feature type="domain" description="EGF-like" evidence="7">
    <location>
        <begin position="1144"/>
        <end position="1181"/>
    </location>
</feature>
<dbReference type="SUPFAM" id="SSF49899">
    <property type="entry name" value="Concanavalin A-like lectins/glucanases"/>
    <property type="match status" value="6"/>
</dbReference>
<dbReference type="CDD" id="cd00110">
    <property type="entry name" value="LamG"/>
    <property type="match status" value="3"/>
</dbReference>
<dbReference type="SMART" id="SM00282">
    <property type="entry name" value="LamG"/>
    <property type="match status" value="6"/>
</dbReference>